<accession>A0A1S2VHN1</accession>
<dbReference type="AlphaFoldDB" id="A0A1S2VHN1"/>
<dbReference type="Gene3D" id="3.40.50.150">
    <property type="entry name" value="Vaccinia Virus protein VP39"/>
    <property type="match status" value="1"/>
</dbReference>
<dbReference type="InterPro" id="IPR029063">
    <property type="entry name" value="SAM-dependent_MTases_sf"/>
</dbReference>
<dbReference type="InterPro" id="IPR006342">
    <property type="entry name" value="FkbM_mtfrase"/>
</dbReference>
<gene>
    <name evidence="2" type="ORF">BLX24_17670</name>
</gene>
<keyword evidence="3" id="KW-1185">Reference proteome</keyword>
<keyword evidence="2" id="KW-0808">Transferase</keyword>
<organism evidence="2 3">
    <name type="scientific">Arsenicibacter rosenii</name>
    <dbReference type="NCBI Taxonomy" id="1750698"/>
    <lineage>
        <taxon>Bacteria</taxon>
        <taxon>Pseudomonadati</taxon>
        <taxon>Bacteroidota</taxon>
        <taxon>Cytophagia</taxon>
        <taxon>Cytophagales</taxon>
        <taxon>Spirosomataceae</taxon>
        <taxon>Arsenicibacter</taxon>
    </lineage>
</organism>
<dbReference type="NCBIfam" id="TIGR01444">
    <property type="entry name" value="fkbM_fam"/>
    <property type="match status" value="1"/>
</dbReference>
<dbReference type="GO" id="GO:0008168">
    <property type="term" value="F:methyltransferase activity"/>
    <property type="evidence" value="ECO:0007669"/>
    <property type="project" value="UniProtKB-KW"/>
</dbReference>
<evidence type="ECO:0000313" key="3">
    <source>
        <dbReference type="Proteomes" id="UP000181790"/>
    </source>
</evidence>
<dbReference type="GO" id="GO:0032259">
    <property type="term" value="P:methylation"/>
    <property type="evidence" value="ECO:0007669"/>
    <property type="project" value="UniProtKB-KW"/>
</dbReference>
<dbReference type="OrthoDB" id="9812600at2"/>
<sequence length="272" mass="31196">MWLIRFLFKDLYRSLIHPDGRRFMWLLFRYGSYPRNRPTTISFRNYRFSVPDAFSFVWQIKEIFADEFYCFNASTAQPVILDCGANVGTSIAYFKQVYPDARIIAFEADAHIGQVLAQNLRQNNIRGVEIVNKAVWTHNDGVSFGSGDADAASIFSESDKTLVPSVRLRDYLLREPRIDMLKMDIEGAETDVIADCQDALGNVHNVFIEYHSYIGHPQGLASIINTLEKNGFRYYIDSSQSRTRPLVNHHYSSGNNMDLQLNIFGFNPKHTS</sequence>
<comment type="caution">
    <text evidence="2">The sequence shown here is derived from an EMBL/GenBank/DDBJ whole genome shotgun (WGS) entry which is preliminary data.</text>
</comment>
<dbReference type="SUPFAM" id="SSF53335">
    <property type="entry name" value="S-adenosyl-L-methionine-dependent methyltransferases"/>
    <property type="match status" value="1"/>
</dbReference>
<evidence type="ECO:0000313" key="2">
    <source>
        <dbReference type="EMBL" id="OIN57920.1"/>
    </source>
</evidence>
<protein>
    <submittedName>
        <fullName evidence="2">FkbM family methyltransferase</fullName>
    </submittedName>
</protein>
<dbReference type="Proteomes" id="UP000181790">
    <property type="component" value="Unassembled WGS sequence"/>
</dbReference>
<dbReference type="EMBL" id="MORL01000009">
    <property type="protein sequence ID" value="OIN57920.1"/>
    <property type="molecule type" value="Genomic_DNA"/>
</dbReference>
<dbReference type="PANTHER" id="PTHR34203:SF15">
    <property type="entry name" value="SLL1173 PROTEIN"/>
    <property type="match status" value="1"/>
</dbReference>
<keyword evidence="2" id="KW-0489">Methyltransferase</keyword>
<proteinExistence type="predicted"/>
<evidence type="ECO:0000259" key="1">
    <source>
        <dbReference type="Pfam" id="PF05050"/>
    </source>
</evidence>
<dbReference type="InterPro" id="IPR052514">
    <property type="entry name" value="SAM-dependent_MTase"/>
</dbReference>
<dbReference type="PANTHER" id="PTHR34203">
    <property type="entry name" value="METHYLTRANSFERASE, FKBM FAMILY PROTEIN"/>
    <property type="match status" value="1"/>
</dbReference>
<feature type="domain" description="Methyltransferase FkbM" evidence="1">
    <location>
        <begin position="82"/>
        <end position="234"/>
    </location>
</feature>
<dbReference type="RefSeq" id="WP_071504509.1">
    <property type="nucleotide sequence ID" value="NZ_MORL01000009.1"/>
</dbReference>
<dbReference type="Pfam" id="PF05050">
    <property type="entry name" value="Methyltransf_21"/>
    <property type="match status" value="1"/>
</dbReference>
<name>A0A1S2VHN1_9BACT</name>
<reference evidence="2 3" key="1">
    <citation type="submission" date="2016-10" db="EMBL/GenBank/DDBJ databases">
        <title>Arsenicibacter rosenii gen. nov., sp. nov., an efficient arsenic-methylating bacterium isolated from an arsenic-contaminated paddy soil.</title>
        <authorList>
            <person name="Huang K."/>
        </authorList>
    </citation>
    <scope>NUCLEOTIDE SEQUENCE [LARGE SCALE GENOMIC DNA]</scope>
    <source>
        <strain evidence="2 3">SM-1</strain>
    </source>
</reference>